<dbReference type="GO" id="GO:0019856">
    <property type="term" value="P:pyrimidine nucleobase biosynthetic process"/>
    <property type="evidence" value="ECO:0007669"/>
    <property type="project" value="InterPro"/>
</dbReference>
<dbReference type="RefSeq" id="WP_148136519.1">
    <property type="nucleotide sequence ID" value="NZ_CP017634.1"/>
</dbReference>
<dbReference type="InterPro" id="IPR023031">
    <property type="entry name" value="OPRT"/>
</dbReference>
<dbReference type="KEGG" id="fwa:DCMF_22620"/>
<evidence type="ECO:0000256" key="2">
    <source>
        <dbReference type="ARBA" id="ARBA00011971"/>
    </source>
</evidence>
<comment type="function">
    <text evidence="7">Catalyzes the transfer of a ribosyl phosphate group from 5-phosphoribose 1-diphosphate to orotate, leading to the formation of orotidine monophosphate (OMP).</text>
</comment>
<gene>
    <name evidence="7" type="primary">pyrE</name>
    <name evidence="9" type="ORF">DCMF_22620</name>
</gene>
<dbReference type="GO" id="GO:0000287">
    <property type="term" value="F:magnesium ion binding"/>
    <property type="evidence" value="ECO:0007669"/>
    <property type="project" value="UniProtKB-UniRule"/>
</dbReference>
<dbReference type="NCBIfam" id="TIGR01367">
    <property type="entry name" value="pyrE_Therm"/>
    <property type="match status" value="1"/>
</dbReference>
<feature type="domain" description="Phosphoribosyltransferase" evidence="8">
    <location>
        <begin position="60"/>
        <end position="160"/>
    </location>
</feature>
<comment type="cofactor">
    <cofactor evidence="7">
        <name>Mg(2+)</name>
        <dbReference type="ChEBI" id="CHEBI:18420"/>
    </cofactor>
</comment>
<dbReference type="InterPro" id="IPR029057">
    <property type="entry name" value="PRTase-like"/>
</dbReference>
<comment type="similarity">
    <text evidence="7">Belongs to the purine/pyrimidine phosphoribosyltransferase family. PyrE subfamily.</text>
</comment>
<evidence type="ECO:0000313" key="10">
    <source>
        <dbReference type="Proteomes" id="UP000323521"/>
    </source>
</evidence>
<evidence type="ECO:0000256" key="1">
    <source>
        <dbReference type="ARBA" id="ARBA00004889"/>
    </source>
</evidence>
<feature type="binding site" evidence="7">
    <location>
        <position position="118"/>
    </location>
    <ligand>
        <name>orotate</name>
        <dbReference type="ChEBI" id="CHEBI:30839"/>
    </ligand>
</feature>
<evidence type="ECO:0000256" key="3">
    <source>
        <dbReference type="ARBA" id="ARBA00022676"/>
    </source>
</evidence>
<comment type="subunit">
    <text evidence="7">Homodimer.</text>
</comment>
<protein>
    <recommendedName>
        <fullName evidence="2 7">Orotate phosphoribosyltransferase</fullName>
        <shortName evidence="7">OPRT</shortName>
        <shortName evidence="7">OPRTase</shortName>
        <ecNumber evidence="2 7">2.4.2.10</ecNumber>
    </recommendedName>
</protein>
<dbReference type="SUPFAM" id="SSF53271">
    <property type="entry name" value="PRTase-like"/>
    <property type="match status" value="1"/>
</dbReference>
<feature type="binding site" evidence="7">
    <location>
        <position position="146"/>
    </location>
    <ligand>
        <name>orotate</name>
        <dbReference type="ChEBI" id="CHEBI:30839"/>
    </ligand>
</feature>
<dbReference type="Proteomes" id="UP000323521">
    <property type="component" value="Chromosome"/>
</dbReference>
<keyword evidence="10" id="KW-1185">Reference proteome</keyword>
<dbReference type="AlphaFoldDB" id="A0A3G1KXS4"/>
<dbReference type="Pfam" id="PF00156">
    <property type="entry name" value="Pribosyltran"/>
    <property type="match status" value="1"/>
</dbReference>
<evidence type="ECO:0000259" key="8">
    <source>
        <dbReference type="Pfam" id="PF00156"/>
    </source>
</evidence>
<dbReference type="EMBL" id="CP017634">
    <property type="protein sequence ID" value="ATW27169.1"/>
    <property type="molecule type" value="Genomic_DNA"/>
</dbReference>
<dbReference type="CDD" id="cd06223">
    <property type="entry name" value="PRTases_typeI"/>
    <property type="match status" value="1"/>
</dbReference>
<keyword evidence="4 7" id="KW-0808">Transferase</keyword>
<comment type="catalytic activity">
    <reaction evidence="7">
        <text>orotidine 5'-phosphate + diphosphate = orotate + 5-phospho-alpha-D-ribose 1-diphosphate</text>
        <dbReference type="Rhea" id="RHEA:10380"/>
        <dbReference type="ChEBI" id="CHEBI:30839"/>
        <dbReference type="ChEBI" id="CHEBI:33019"/>
        <dbReference type="ChEBI" id="CHEBI:57538"/>
        <dbReference type="ChEBI" id="CHEBI:58017"/>
        <dbReference type="EC" id="2.4.2.10"/>
    </reaction>
</comment>
<dbReference type="InterPro" id="IPR000836">
    <property type="entry name" value="PRTase_dom"/>
</dbReference>
<evidence type="ECO:0000256" key="5">
    <source>
        <dbReference type="ARBA" id="ARBA00022842"/>
    </source>
</evidence>
<name>A0A3G1KXS4_FORW1</name>
<dbReference type="PANTHER" id="PTHR19278:SF9">
    <property type="entry name" value="URIDINE 5'-MONOPHOSPHATE SYNTHASE"/>
    <property type="match status" value="1"/>
</dbReference>
<evidence type="ECO:0000256" key="4">
    <source>
        <dbReference type="ARBA" id="ARBA00022679"/>
    </source>
</evidence>
<reference evidence="9 10" key="1">
    <citation type="submission" date="2016-10" db="EMBL/GenBank/DDBJ databases">
        <title>Complete Genome Sequence of Peptococcaceae strain DCMF.</title>
        <authorList>
            <person name="Edwards R.J."/>
            <person name="Holland S.I."/>
            <person name="Deshpande N.P."/>
            <person name="Wong Y.K."/>
            <person name="Ertan H."/>
            <person name="Manefield M."/>
            <person name="Russell T.L."/>
            <person name="Lee M.J."/>
        </authorList>
    </citation>
    <scope>NUCLEOTIDE SEQUENCE [LARGE SCALE GENOMIC DNA]</scope>
    <source>
        <strain evidence="9 10">DCMF</strain>
    </source>
</reference>
<dbReference type="Gene3D" id="3.40.50.2020">
    <property type="match status" value="1"/>
</dbReference>
<dbReference type="OrthoDB" id="9783570at2"/>
<organism evidence="9 10">
    <name type="scientific">Formimonas warabiya</name>
    <dbReference type="NCBI Taxonomy" id="1761012"/>
    <lineage>
        <taxon>Bacteria</taxon>
        <taxon>Bacillati</taxon>
        <taxon>Bacillota</taxon>
        <taxon>Clostridia</taxon>
        <taxon>Eubacteriales</taxon>
        <taxon>Peptococcaceae</taxon>
        <taxon>Candidatus Formimonas</taxon>
    </lineage>
</organism>
<dbReference type="PANTHER" id="PTHR19278">
    <property type="entry name" value="OROTATE PHOSPHORIBOSYLTRANSFERASE"/>
    <property type="match status" value="1"/>
</dbReference>
<dbReference type="HAMAP" id="MF_01208">
    <property type="entry name" value="PyrE"/>
    <property type="match status" value="1"/>
</dbReference>
<dbReference type="GO" id="GO:0044205">
    <property type="term" value="P:'de novo' UMP biosynthetic process"/>
    <property type="evidence" value="ECO:0007669"/>
    <property type="project" value="UniProtKB-UniRule"/>
</dbReference>
<dbReference type="UniPathway" id="UPA00070">
    <property type="reaction ID" value="UER00119"/>
</dbReference>
<proteinExistence type="inferred from homology"/>
<comment type="pathway">
    <text evidence="1 7">Pyrimidine metabolism; UMP biosynthesis via de novo pathway; UMP from orotate: step 1/2.</text>
</comment>
<dbReference type="GO" id="GO:0004588">
    <property type="term" value="F:orotate phosphoribosyltransferase activity"/>
    <property type="evidence" value="ECO:0007669"/>
    <property type="project" value="UniProtKB-UniRule"/>
</dbReference>
<keyword evidence="6 7" id="KW-0665">Pyrimidine biosynthesis</keyword>
<comment type="caution">
    <text evidence="7">Lacks conserved residue(s) required for the propagation of feature annotation.</text>
</comment>
<evidence type="ECO:0000313" key="9">
    <source>
        <dbReference type="EMBL" id="ATW27169.1"/>
    </source>
</evidence>
<dbReference type="InterPro" id="IPR006273">
    <property type="entry name" value="Orotate_PRibTrfase_bac"/>
</dbReference>
<evidence type="ECO:0000256" key="7">
    <source>
        <dbReference type="HAMAP-Rule" id="MF_01208"/>
    </source>
</evidence>
<keyword evidence="5 7" id="KW-0460">Magnesium</keyword>
<accession>A0A3G1KXS4</accession>
<feature type="binding site" description="in other chain" evidence="7">
    <location>
        <begin position="114"/>
        <end position="122"/>
    </location>
    <ligand>
        <name>5-phospho-alpha-D-ribose 1-diphosphate</name>
        <dbReference type="ChEBI" id="CHEBI:58017"/>
        <note>ligand shared between dimeric partners</note>
    </ligand>
</feature>
<dbReference type="EC" id="2.4.2.10" evidence="2 7"/>
<evidence type="ECO:0000256" key="6">
    <source>
        <dbReference type="ARBA" id="ARBA00022975"/>
    </source>
</evidence>
<keyword evidence="3 7" id="KW-0328">Glycosyltransferase</keyword>
<sequence>MTQAEVLDILRKTGVLLEGHFRLTSGKHADFYMQFAQLMQYPEEAGPLCDALAGMFKEEGVQVVVGPATGAIIMAYEIARSLGAKAMFGERDNGVMSLRRGFTIHPGEKVLVVEDVVTTGGSVREVMEAVEKAGGKVIGAAVFVDRSGGRVDLGVPIKSLVTMDTKVYQPEECPLCAQGIPAIKPGSRQV</sequence>